<protein>
    <recommendedName>
        <fullName evidence="3">HTH CENPB-type domain-containing protein</fullName>
    </recommendedName>
</protein>
<comment type="subcellular location">
    <subcellularLocation>
        <location evidence="1">Nucleus</location>
    </subcellularLocation>
</comment>
<evidence type="ECO:0000256" key="2">
    <source>
        <dbReference type="ARBA" id="ARBA00023125"/>
    </source>
</evidence>
<dbReference type="AlphaFoldDB" id="A0A085MRB8"/>
<dbReference type="GO" id="GO:0005634">
    <property type="term" value="C:nucleus"/>
    <property type="evidence" value="ECO:0007669"/>
    <property type="project" value="UniProtKB-SubCell"/>
</dbReference>
<accession>A0A085MRB8</accession>
<dbReference type="Gene3D" id="1.10.10.60">
    <property type="entry name" value="Homeodomain-like"/>
    <property type="match status" value="1"/>
</dbReference>
<dbReference type="EMBL" id="KL367743">
    <property type="protein sequence ID" value="KFD59764.1"/>
    <property type="molecule type" value="Genomic_DNA"/>
</dbReference>
<sequence>MMSSIQRRKYEACFNLQVAEVAKEKRNCYAARQFDVREMMVKGWRKNEEALKKQPKRKCAQRTGASSWPELENHVAERVNEERRHGHMGTTNAIGARAMEWANVNAHLCFSFKATAGWCSRFMKRKDVLRQKTNLALRMPADLEAKVHDFRQYVMACPL</sequence>
<organism evidence="4">
    <name type="scientific">Trichuris suis</name>
    <name type="common">pig whipworm</name>
    <dbReference type="NCBI Taxonomy" id="68888"/>
    <lineage>
        <taxon>Eukaryota</taxon>
        <taxon>Metazoa</taxon>
        <taxon>Ecdysozoa</taxon>
        <taxon>Nematoda</taxon>
        <taxon>Enoplea</taxon>
        <taxon>Dorylaimia</taxon>
        <taxon>Trichinellida</taxon>
        <taxon>Trichuridae</taxon>
        <taxon>Trichuris</taxon>
    </lineage>
</organism>
<keyword evidence="2" id="KW-0238">DNA-binding</keyword>
<dbReference type="Pfam" id="PF03221">
    <property type="entry name" value="HTH_Tnp_Tc5"/>
    <property type="match status" value="1"/>
</dbReference>
<name>A0A085MRB8_9BILA</name>
<dbReference type="InterPro" id="IPR018586">
    <property type="entry name" value="Brinker_DNA-bd"/>
</dbReference>
<proteinExistence type="predicted"/>
<reference evidence="4" key="1">
    <citation type="journal article" date="2014" name="Nat. Genet.">
        <title>Genome and transcriptome of the porcine whipworm Trichuris suis.</title>
        <authorList>
            <person name="Jex A.R."/>
            <person name="Nejsum P."/>
            <person name="Schwarz E.M."/>
            <person name="Hu L."/>
            <person name="Young N.D."/>
            <person name="Hall R.S."/>
            <person name="Korhonen P.K."/>
            <person name="Liao S."/>
            <person name="Thamsborg S."/>
            <person name="Xia J."/>
            <person name="Xu P."/>
            <person name="Wang S."/>
            <person name="Scheerlinck J.P."/>
            <person name="Hofmann A."/>
            <person name="Sternberg P.W."/>
            <person name="Wang J."/>
            <person name="Gasser R.B."/>
        </authorList>
    </citation>
    <scope>NUCLEOTIDE SEQUENCE [LARGE SCALE GENOMIC DNA]</scope>
    <source>
        <strain evidence="4">DCEP-RM93F</strain>
    </source>
</reference>
<gene>
    <name evidence="4" type="ORF">M514_28061</name>
</gene>
<dbReference type="GO" id="GO:0003677">
    <property type="term" value="F:DNA binding"/>
    <property type="evidence" value="ECO:0007669"/>
    <property type="project" value="UniProtKB-KW"/>
</dbReference>
<evidence type="ECO:0000259" key="3">
    <source>
        <dbReference type="PROSITE" id="PS51253"/>
    </source>
</evidence>
<feature type="domain" description="HTH CENPB-type" evidence="3">
    <location>
        <begin position="59"/>
        <end position="132"/>
    </location>
</feature>
<dbReference type="Pfam" id="PF09607">
    <property type="entry name" value="BrkDBD"/>
    <property type="match status" value="1"/>
</dbReference>
<evidence type="ECO:0000313" key="4">
    <source>
        <dbReference type="EMBL" id="KFD59764.1"/>
    </source>
</evidence>
<dbReference type="PROSITE" id="PS51253">
    <property type="entry name" value="HTH_CENPB"/>
    <property type="match status" value="1"/>
</dbReference>
<evidence type="ECO:0000256" key="1">
    <source>
        <dbReference type="ARBA" id="ARBA00004123"/>
    </source>
</evidence>
<dbReference type="Proteomes" id="UP000030758">
    <property type="component" value="Unassembled WGS sequence"/>
</dbReference>
<dbReference type="SUPFAM" id="SSF46689">
    <property type="entry name" value="Homeodomain-like"/>
    <property type="match status" value="1"/>
</dbReference>
<dbReference type="InterPro" id="IPR009057">
    <property type="entry name" value="Homeodomain-like_sf"/>
</dbReference>
<dbReference type="InterPro" id="IPR006600">
    <property type="entry name" value="HTH_CenpB_DNA-bd_dom"/>
</dbReference>